<keyword evidence="6" id="KW-1185">Reference proteome</keyword>
<dbReference type="Gene3D" id="1.10.630.10">
    <property type="entry name" value="Cytochrome P450"/>
    <property type="match status" value="1"/>
</dbReference>
<feature type="non-terminal residue" evidence="7">
    <location>
        <position position="326"/>
    </location>
</feature>
<gene>
    <name evidence="7" type="primary">cyp4v2a</name>
</gene>
<dbReference type="OrthoDB" id="1470350at2759"/>
<comment type="catalytic activity">
    <reaction evidence="4">
        <text>androst-4-ene-3,17-dione + 3 reduced [NADPH--hemoprotein reductase] + 3 O2 = estrone + formate + 3 oxidized [NADPH--hemoprotein reductase] + 4 H2O + 4 H(+)</text>
        <dbReference type="Rhea" id="RHEA:38195"/>
        <dbReference type="Rhea" id="RHEA-COMP:11964"/>
        <dbReference type="Rhea" id="RHEA-COMP:11965"/>
        <dbReference type="ChEBI" id="CHEBI:15377"/>
        <dbReference type="ChEBI" id="CHEBI:15378"/>
        <dbReference type="ChEBI" id="CHEBI:15379"/>
        <dbReference type="ChEBI" id="CHEBI:15740"/>
        <dbReference type="ChEBI" id="CHEBI:16422"/>
        <dbReference type="ChEBI" id="CHEBI:17263"/>
        <dbReference type="ChEBI" id="CHEBI:57618"/>
        <dbReference type="ChEBI" id="CHEBI:58210"/>
        <dbReference type="EC" id="1.14.14.14"/>
    </reaction>
</comment>
<evidence type="ECO:0000313" key="6">
    <source>
        <dbReference type="Proteomes" id="UP000192220"/>
    </source>
</evidence>
<dbReference type="CTD" id="558851"/>
<keyword evidence="5" id="KW-0812">Transmembrane</keyword>
<dbReference type="STRING" id="52670.A0A2I4BGP3"/>
<comment type="similarity">
    <text evidence="1">Belongs to the cytochrome P450 family.</text>
</comment>
<comment type="catalytic activity">
    <reaction evidence="3">
        <text>testosterone + 3 reduced [NADPH--hemoprotein reductase] + 3 O2 = 17beta-estradiol + formate + 3 oxidized [NADPH--hemoprotein reductase] + 4 H2O + 4 H(+)</text>
        <dbReference type="Rhea" id="RHEA:38191"/>
        <dbReference type="Rhea" id="RHEA-COMP:11964"/>
        <dbReference type="Rhea" id="RHEA-COMP:11965"/>
        <dbReference type="ChEBI" id="CHEBI:15377"/>
        <dbReference type="ChEBI" id="CHEBI:15378"/>
        <dbReference type="ChEBI" id="CHEBI:15379"/>
        <dbReference type="ChEBI" id="CHEBI:15740"/>
        <dbReference type="ChEBI" id="CHEBI:16469"/>
        <dbReference type="ChEBI" id="CHEBI:17347"/>
        <dbReference type="ChEBI" id="CHEBI:57618"/>
        <dbReference type="ChEBI" id="CHEBI:58210"/>
        <dbReference type="EC" id="1.14.14.14"/>
    </reaction>
</comment>
<accession>A0A2I4BGP3</accession>
<dbReference type="GO" id="GO:0070330">
    <property type="term" value="F:aromatase activity"/>
    <property type="evidence" value="ECO:0007669"/>
    <property type="project" value="UniProtKB-EC"/>
</dbReference>
<organism evidence="6 7">
    <name type="scientific">Austrofundulus limnaeus</name>
    <name type="common">Annual killifish</name>
    <dbReference type="NCBI Taxonomy" id="52670"/>
    <lineage>
        <taxon>Eukaryota</taxon>
        <taxon>Metazoa</taxon>
        <taxon>Chordata</taxon>
        <taxon>Craniata</taxon>
        <taxon>Vertebrata</taxon>
        <taxon>Euteleostomi</taxon>
        <taxon>Actinopterygii</taxon>
        <taxon>Neopterygii</taxon>
        <taxon>Teleostei</taxon>
        <taxon>Neoteleostei</taxon>
        <taxon>Acanthomorphata</taxon>
        <taxon>Ovalentaria</taxon>
        <taxon>Atherinomorphae</taxon>
        <taxon>Cyprinodontiformes</taxon>
        <taxon>Rivulidae</taxon>
        <taxon>Austrofundulus</taxon>
    </lineage>
</organism>
<protein>
    <submittedName>
        <fullName evidence="7">Cytochrome P450 4V8</fullName>
    </submittedName>
</protein>
<keyword evidence="5" id="KW-0472">Membrane</keyword>
<dbReference type="GO" id="GO:0005506">
    <property type="term" value="F:iron ion binding"/>
    <property type="evidence" value="ECO:0007669"/>
    <property type="project" value="InterPro"/>
</dbReference>
<dbReference type="Proteomes" id="UP000192220">
    <property type="component" value="Unplaced"/>
</dbReference>
<proteinExistence type="inferred from homology"/>
<dbReference type="AlphaFoldDB" id="A0A2I4BGP3"/>
<dbReference type="Pfam" id="PF00067">
    <property type="entry name" value="p450"/>
    <property type="match status" value="1"/>
</dbReference>
<evidence type="ECO:0000256" key="3">
    <source>
        <dbReference type="ARBA" id="ARBA00047938"/>
    </source>
</evidence>
<keyword evidence="5" id="KW-1133">Transmembrane helix</keyword>
<feature type="transmembrane region" description="Helical" evidence="5">
    <location>
        <begin position="6"/>
        <end position="28"/>
    </location>
</feature>
<comment type="function">
    <text evidence="2">Catalyzes the formation of aromatic C18 estrogens from C19 androgens.</text>
</comment>
<dbReference type="InParanoid" id="A0A2I4BGP3"/>
<evidence type="ECO:0000313" key="7">
    <source>
        <dbReference type="RefSeq" id="XP_013866914.1"/>
    </source>
</evidence>
<dbReference type="InterPro" id="IPR001128">
    <property type="entry name" value="Cyt_P450"/>
</dbReference>
<dbReference type="FunCoup" id="A0A2I4BGP3">
    <property type="interactions" value="360"/>
</dbReference>
<dbReference type="SUPFAM" id="SSF48264">
    <property type="entry name" value="Cytochrome P450"/>
    <property type="match status" value="1"/>
</dbReference>
<evidence type="ECO:0000256" key="2">
    <source>
        <dbReference type="ARBA" id="ARBA00037202"/>
    </source>
</evidence>
<dbReference type="RefSeq" id="XP_013866914.1">
    <property type="nucleotide sequence ID" value="XM_014011460.1"/>
</dbReference>
<dbReference type="PANTHER" id="PTHR24291:SF193">
    <property type="entry name" value="CYTOCHROME P450 4V2"/>
    <property type="match status" value="1"/>
</dbReference>
<name>A0A2I4BGP3_AUSLI</name>
<sequence>MAVVVGSYSFLFVSTFVAALTYITYQLLSSYLHKWFAMKPVPGPEGTYLFLGDALMFKPKAGEFFRQIVEFTQEFRDLPLFKIWVGPVPFVALFHAETVEKILSNPVHLDKSFAYKFLHPWLGTGLLTSTGQKWRQRRKILTPTFHFSILTDFLLVMNEQAEILVEKLEKKAGKGSFNCFSDVTLCALDIICETAMGKKIHAQSDSESEYVKSVYRMSDIVSLRQRRPWFWPDFIYYYFGQGKEHDSTLKVLHSFTQKVIQERSESMSYGETGSDTNQGQKKRQAFLDMLLKTTDEDGNRLSHQDIQEEVDTFMFEGHDTTAAAMN</sequence>
<dbReference type="KEGG" id="alim:106519688"/>
<reference evidence="7" key="1">
    <citation type="submission" date="2025-08" db="UniProtKB">
        <authorList>
            <consortium name="RefSeq"/>
        </authorList>
    </citation>
    <scope>IDENTIFICATION</scope>
</reference>
<dbReference type="InterPro" id="IPR036396">
    <property type="entry name" value="Cyt_P450_sf"/>
</dbReference>
<evidence type="ECO:0000256" key="5">
    <source>
        <dbReference type="SAM" id="Phobius"/>
    </source>
</evidence>
<dbReference type="InterPro" id="IPR050196">
    <property type="entry name" value="Cytochrome_P450_Monoox"/>
</dbReference>
<evidence type="ECO:0000256" key="1">
    <source>
        <dbReference type="ARBA" id="ARBA00010617"/>
    </source>
</evidence>
<dbReference type="PANTHER" id="PTHR24291">
    <property type="entry name" value="CYTOCHROME P450 FAMILY 4"/>
    <property type="match status" value="1"/>
</dbReference>
<dbReference type="GO" id="GO:0020037">
    <property type="term" value="F:heme binding"/>
    <property type="evidence" value="ECO:0007669"/>
    <property type="project" value="InterPro"/>
</dbReference>
<evidence type="ECO:0000256" key="4">
    <source>
        <dbReference type="ARBA" id="ARBA00048642"/>
    </source>
</evidence>